<feature type="region of interest" description="Disordered" evidence="1">
    <location>
        <begin position="18"/>
        <end position="113"/>
    </location>
</feature>
<gene>
    <name evidence="3" type="ORF">A6302_04313</name>
</gene>
<name>A0A1E3GWF9_9HYPH</name>
<comment type="caution">
    <text evidence="3">The sequence shown here is derived from an EMBL/GenBank/DDBJ whole genome shotgun (WGS) entry which is preliminary data.</text>
</comment>
<dbReference type="AlphaFoldDB" id="A0A1E3GWF9"/>
<evidence type="ECO:0000256" key="2">
    <source>
        <dbReference type="SAM" id="SignalP"/>
    </source>
</evidence>
<feature type="signal peptide" evidence="2">
    <location>
        <begin position="1"/>
        <end position="22"/>
    </location>
</feature>
<dbReference type="Proteomes" id="UP000094622">
    <property type="component" value="Unassembled WGS sequence"/>
</dbReference>
<evidence type="ECO:0000313" key="3">
    <source>
        <dbReference type="EMBL" id="ODN68387.1"/>
    </source>
</evidence>
<feature type="compositionally biased region" description="Pro residues" evidence="1">
    <location>
        <begin position="24"/>
        <end position="37"/>
    </location>
</feature>
<feature type="compositionally biased region" description="Pro residues" evidence="1">
    <location>
        <begin position="97"/>
        <end position="107"/>
    </location>
</feature>
<proteinExistence type="predicted"/>
<keyword evidence="2" id="KW-0732">Signal</keyword>
<sequence>MWRVPALALVAVLTASAMPAAAQTPPPPAANDTPPPAGSDRPPAASDTPPRECATGPDGQVPPERIAECEGVLRPPQGIDPTITVPAPKANPGTTPVIPPGQLPPQQPSSTDG</sequence>
<evidence type="ECO:0000313" key="4">
    <source>
        <dbReference type="Proteomes" id="UP000094622"/>
    </source>
</evidence>
<keyword evidence="4" id="KW-1185">Reference proteome</keyword>
<dbReference type="RefSeq" id="WP_141703978.1">
    <property type="nucleotide sequence ID" value="NZ_MCRJ01000191.1"/>
</dbReference>
<dbReference type="EMBL" id="MCRJ01000191">
    <property type="protein sequence ID" value="ODN68387.1"/>
    <property type="molecule type" value="Genomic_DNA"/>
</dbReference>
<organism evidence="3 4">
    <name type="scientific">Methylobrevis pamukkalensis</name>
    <dbReference type="NCBI Taxonomy" id="1439726"/>
    <lineage>
        <taxon>Bacteria</taxon>
        <taxon>Pseudomonadati</taxon>
        <taxon>Pseudomonadota</taxon>
        <taxon>Alphaproteobacteria</taxon>
        <taxon>Hyphomicrobiales</taxon>
        <taxon>Pleomorphomonadaceae</taxon>
        <taxon>Methylobrevis</taxon>
    </lineage>
</organism>
<reference evidence="3 4" key="1">
    <citation type="submission" date="2016-07" db="EMBL/GenBank/DDBJ databases">
        <title>Draft Genome Sequence of Methylobrevis pamukkalensis PK2.</title>
        <authorList>
            <person name="Vasilenko O.V."/>
            <person name="Doronina N.V."/>
            <person name="Shmareva M.N."/>
            <person name="Tarlachkov S.V."/>
            <person name="Mustakhimov I."/>
            <person name="Trotsenko Y.A."/>
        </authorList>
    </citation>
    <scope>NUCLEOTIDE SEQUENCE [LARGE SCALE GENOMIC DNA]</scope>
    <source>
        <strain evidence="3 4">PK2</strain>
    </source>
</reference>
<protein>
    <submittedName>
        <fullName evidence="3">Uncharacterized protein</fullName>
    </submittedName>
</protein>
<dbReference type="OrthoDB" id="8256100at2"/>
<evidence type="ECO:0000256" key="1">
    <source>
        <dbReference type="SAM" id="MobiDB-lite"/>
    </source>
</evidence>
<accession>A0A1E3GWF9</accession>
<feature type="chain" id="PRO_5009128730" evidence="2">
    <location>
        <begin position="23"/>
        <end position="113"/>
    </location>
</feature>